<evidence type="ECO:0000313" key="2">
    <source>
        <dbReference type="EMBL" id="MBB5491660.1"/>
    </source>
</evidence>
<proteinExistence type="predicted"/>
<accession>A0A840W3Z7</accession>
<keyword evidence="3" id="KW-1185">Reference proteome</keyword>
<evidence type="ECO:0000256" key="1">
    <source>
        <dbReference type="SAM" id="MobiDB-lite"/>
    </source>
</evidence>
<name>A0A840W3Z7_9ACTN</name>
<dbReference type="InterPro" id="IPR007995">
    <property type="entry name" value="DUF742"/>
</dbReference>
<dbReference type="AlphaFoldDB" id="A0A840W3Z7"/>
<evidence type="ECO:0008006" key="4">
    <source>
        <dbReference type="Google" id="ProtNLM"/>
    </source>
</evidence>
<reference evidence="2 3" key="1">
    <citation type="submission" date="2020-08" db="EMBL/GenBank/DDBJ databases">
        <title>Sequencing the genomes of 1000 actinobacteria strains.</title>
        <authorList>
            <person name="Klenk H.-P."/>
        </authorList>
    </citation>
    <scope>NUCLEOTIDE SEQUENCE [LARGE SCALE GENOMIC DNA]</scope>
    <source>
        <strain evidence="2 3">DSM 44598</strain>
    </source>
</reference>
<dbReference type="PANTHER" id="PTHR36221">
    <property type="entry name" value="DUF742 DOMAIN-CONTAINING PROTEIN"/>
    <property type="match status" value="1"/>
</dbReference>
<dbReference type="RefSeq" id="WP_184365305.1">
    <property type="nucleotide sequence ID" value="NZ_BAAAKM010000106.1"/>
</dbReference>
<dbReference type="EMBL" id="JACHDO010000001">
    <property type="protein sequence ID" value="MBB5491660.1"/>
    <property type="molecule type" value="Genomic_DNA"/>
</dbReference>
<evidence type="ECO:0000313" key="3">
    <source>
        <dbReference type="Proteomes" id="UP000579647"/>
    </source>
</evidence>
<dbReference type="Proteomes" id="UP000579647">
    <property type="component" value="Unassembled WGS sequence"/>
</dbReference>
<dbReference type="PANTHER" id="PTHR36221:SF1">
    <property type="entry name" value="DUF742 DOMAIN-CONTAINING PROTEIN"/>
    <property type="match status" value="1"/>
</dbReference>
<feature type="region of interest" description="Disordered" evidence="1">
    <location>
        <begin position="1"/>
        <end position="88"/>
    </location>
</feature>
<gene>
    <name evidence="2" type="ORF">HNR07_002797</name>
</gene>
<sequence>MNTPGEQRGANQRGAPLSSVASPAGEREGRGSGQEPGSSRRPPPTWHRGRGHPTSEGPSAGVNPGDAPAGPLVRPYTMTRGRTRPGNEGRRLDLITIVMAARDRADRVRDPELQAILTLCRRPISVAEISARLDIPLTVVKVLLGDLVAEGDVHTRAMAPVTQLPEKKVLQAVLDGIRRL</sequence>
<comment type="caution">
    <text evidence="2">The sequence shown here is derived from an EMBL/GenBank/DDBJ whole genome shotgun (WGS) entry which is preliminary data.</text>
</comment>
<dbReference type="Pfam" id="PF05331">
    <property type="entry name" value="DUF742"/>
    <property type="match status" value="1"/>
</dbReference>
<protein>
    <recommendedName>
        <fullName evidence="4">DUF742 domain-containing protein</fullName>
    </recommendedName>
</protein>
<organism evidence="2 3">
    <name type="scientific">Nocardiopsis metallicus</name>
    <dbReference type="NCBI Taxonomy" id="179819"/>
    <lineage>
        <taxon>Bacteria</taxon>
        <taxon>Bacillati</taxon>
        <taxon>Actinomycetota</taxon>
        <taxon>Actinomycetes</taxon>
        <taxon>Streptosporangiales</taxon>
        <taxon>Nocardiopsidaceae</taxon>
        <taxon>Nocardiopsis</taxon>
    </lineage>
</organism>